<evidence type="ECO:0000256" key="2">
    <source>
        <dbReference type="ARBA" id="ARBA00010617"/>
    </source>
</evidence>
<name>A0A507C5X7_9FUNG</name>
<dbReference type="GO" id="GO:0020037">
    <property type="term" value="F:heme binding"/>
    <property type="evidence" value="ECO:0007669"/>
    <property type="project" value="InterPro"/>
</dbReference>
<keyword evidence="3 6" id="KW-0479">Metal-binding</keyword>
<evidence type="ECO:0000313" key="9">
    <source>
        <dbReference type="Proteomes" id="UP000319731"/>
    </source>
</evidence>
<comment type="similarity">
    <text evidence="2 7">Belongs to the cytochrome P450 family.</text>
</comment>
<dbReference type="GeneID" id="42005299"/>
<reference evidence="8 9" key="1">
    <citation type="journal article" date="2019" name="Sci. Rep.">
        <title>Comparative genomics of chytrid fungi reveal insights into the obligate biotrophic and pathogenic lifestyle of Synchytrium endobioticum.</title>
        <authorList>
            <person name="van de Vossenberg B.T.L.H."/>
            <person name="Warris S."/>
            <person name="Nguyen H.D.T."/>
            <person name="van Gent-Pelzer M.P.E."/>
            <person name="Joly D.L."/>
            <person name="van de Geest H.C."/>
            <person name="Bonants P.J.M."/>
            <person name="Smith D.S."/>
            <person name="Levesque C.A."/>
            <person name="van der Lee T.A.J."/>
        </authorList>
    </citation>
    <scope>NUCLEOTIDE SEQUENCE [LARGE SCALE GENOMIC DNA]</scope>
    <source>
        <strain evidence="8 9">JEL517</strain>
    </source>
</reference>
<dbReference type="EMBL" id="QEAO01000025">
    <property type="protein sequence ID" value="TPX32875.1"/>
    <property type="molecule type" value="Genomic_DNA"/>
</dbReference>
<dbReference type="STRING" id="1806994.A0A507C5X7"/>
<feature type="binding site" description="axial binding residue" evidence="6">
    <location>
        <position position="484"/>
    </location>
    <ligand>
        <name>heme</name>
        <dbReference type="ChEBI" id="CHEBI:30413"/>
    </ligand>
    <ligandPart>
        <name>Fe</name>
        <dbReference type="ChEBI" id="CHEBI:18248"/>
    </ligandPart>
</feature>
<evidence type="ECO:0000313" key="8">
    <source>
        <dbReference type="EMBL" id="TPX32875.1"/>
    </source>
</evidence>
<evidence type="ECO:0000256" key="7">
    <source>
        <dbReference type="RuleBase" id="RU000461"/>
    </source>
</evidence>
<dbReference type="InterPro" id="IPR017972">
    <property type="entry name" value="Cyt_P450_CS"/>
</dbReference>
<evidence type="ECO:0000256" key="5">
    <source>
        <dbReference type="ARBA" id="ARBA00023004"/>
    </source>
</evidence>
<accession>A0A507C5X7</accession>
<evidence type="ECO:0000256" key="4">
    <source>
        <dbReference type="ARBA" id="ARBA00023002"/>
    </source>
</evidence>
<comment type="caution">
    <text evidence="8">The sequence shown here is derived from an EMBL/GenBank/DDBJ whole genome shotgun (WGS) entry which is preliminary data.</text>
</comment>
<dbReference type="AlphaFoldDB" id="A0A507C5X7"/>
<proteinExistence type="inferred from homology"/>
<dbReference type="Pfam" id="PF00067">
    <property type="entry name" value="p450"/>
    <property type="match status" value="2"/>
</dbReference>
<dbReference type="PRINTS" id="PR00385">
    <property type="entry name" value="P450"/>
</dbReference>
<dbReference type="GO" id="GO:0016125">
    <property type="term" value="P:sterol metabolic process"/>
    <property type="evidence" value="ECO:0007669"/>
    <property type="project" value="TreeGrafter"/>
</dbReference>
<evidence type="ECO:0000256" key="1">
    <source>
        <dbReference type="ARBA" id="ARBA00001971"/>
    </source>
</evidence>
<organism evidence="8 9">
    <name type="scientific">Synchytrium microbalum</name>
    <dbReference type="NCBI Taxonomy" id="1806994"/>
    <lineage>
        <taxon>Eukaryota</taxon>
        <taxon>Fungi</taxon>
        <taxon>Fungi incertae sedis</taxon>
        <taxon>Chytridiomycota</taxon>
        <taxon>Chytridiomycota incertae sedis</taxon>
        <taxon>Chytridiomycetes</taxon>
        <taxon>Synchytriales</taxon>
        <taxon>Synchytriaceae</taxon>
        <taxon>Synchytrium</taxon>
    </lineage>
</organism>
<dbReference type="Proteomes" id="UP000319731">
    <property type="component" value="Unassembled WGS sequence"/>
</dbReference>
<keyword evidence="6 7" id="KW-0349">Heme</keyword>
<dbReference type="SUPFAM" id="SSF48264">
    <property type="entry name" value="Cytochrome P450"/>
    <property type="match status" value="1"/>
</dbReference>
<keyword evidence="9" id="KW-1185">Reference proteome</keyword>
<evidence type="ECO:0000256" key="6">
    <source>
        <dbReference type="PIRSR" id="PIRSR602401-1"/>
    </source>
</evidence>
<keyword evidence="4 7" id="KW-0560">Oxidoreductase</keyword>
<dbReference type="RefSeq" id="XP_031024004.1">
    <property type="nucleotide sequence ID" value="XM_031170002.1"/>
</dbReference>
<dbReference type="InterPro" id="IPR001128">
    <property type="entry name" value="Cyt_P450"/>
</dbReference>
<dbReference type="PROSITE" id="PS00086">
    <property type="entry name" value="CYTOCHROME_P450"/>
    <property type="match status" value="1"/>
</dbReference>
<evidence type="ECO:0008006" key="10">
    <source>
        <dbReference type="Google" id="ProtNLM"/>
    </source>
</evidence>
<dbReference type="GO" id="GO:0004497">
    <property type="term" value="F:monooxygenase activity"/>
    <property type="evidence" value="ECO:0007669"/>
    <property type="project" value="UniProtKB-KW"/>
</dbReference>
<comment type="cofactor">
    <cofactor evidence="1 6">
        <name>heme</name>
        <dbReference type="ChEBI" id="CHEBI:30413"/>
    </cofactor>
</comment>
<keyword evidence="5 6" id="KW-0408">Iron</keyword>
<dbReference type="OrthoDB" id="1372046at2759"/>
<dbReference type="Gene3D" id="1.10.630.10">
    <property type="entry name" value="Cytochrome P450"/>
    <property type="match status" value="1"/>
</dbReference>
<keyword evidence="7" id="KW-0503">Monooxygenase</keyword>
<dbReference type="PANTHER" id="PTHR24286">
    <property type="entry name" value="CYTOCHROME P450 26"/>
    <property type="match status" value="1"/>
</dbReference>
<gene>
    <name evidence="8" type="ORF">SmJEL517_g04074</name>
</gene>
<dbReference type="InterPro" id="IPR002401">
    <property type="entry name" value="Cyt_P450_E_grp-I"/>
</dbReference>
<evidence type="ECO:0000256" key="3">
    <source>
        <dbReference type="ARBA" id="ARBA00022723"/>
    </source>
</evidence>
<sequence>MDFAKTVLKSPLFTRPYTVGASVLIGALLYEQIRYRAKKAHLPGPSFTIPLIGSLLESLYPSFEGYLNQWKSGALSVVSVFQYFIVIASTCDLSRKILSSPNLFEPVMVGSMKDILDPHNWVFKEGKDHIEYRKSLNVLFTRKALGGYLGNQERAYRKNFADWLASSGVIEPYQNRIRNLNMDTSISVFCGDYISEEVTLEISEKFRCITAALDLVNFPLALPGTRVWHAIQARKYIVHHFEIAASKSKARMEHGEPVTCLMDAWIQWMLGSQEGLDENGVEDSPKRKDERRSFSDNEIALTVLTFLFASQDATTSGLTWCFQYLADYPDVLAKVRAEVDGIRKRKPEIWGADESGLQMPSLSLELVDELQYTRAVIKEVLRVRPPVLMIPYKAKSDITVDETSIGKGLGSHYPGDDSKSWFGSYTIPKDSMVIPSFWFALHDPDVYPNPDDFDPERFLNPKGFEANAVEGRNYMVFGCGNHYCLGREYAVVHMTSVMALAASCLNWEHVTTPDSNRIKIFATTYPMDGCLLRVTPRTMHSDRASRV</sequence>
<protein>
    <recommendedName>
        <fullName evidence="10">Cytochrome P450</fullName>
    </recommendedName>
</protein>
<dbReference type="GO" id="GO:0005506">
    <property type="term" value="F:iron ion binding"/>
    <property type="evidence" value="ECO:0007669"/>
    <property type="project" value="InterPro"/>
</dbReference>
<dbReference type="PRINTS" id="PR00463">
    <property type="entry name" value="EP450I"/>
</dbReference>
<dbReference type="PANTHER" id="PTHR24286:SF228">
    <property type="entry name" value="C-22 STEROL DESATURASE ERG5"/>
    <property type="match status" value="1"/>
</dbReference>
<dbReference type="GO" id="GO:0016705">
    <property type="term" value="F:oxidoreductase activity, acting on paired donors, with incorporation or reduction of molecular oxygen"/>
    <property type="evidence" value="ECO:0007669"/>
    <property type="project" value="InterPro"/>
</dbReference>
<dbReference type="InterPro" id="IPR036396">
    <property type="entry name" value="Cyt_P450_sf"/>
</dbReference>